<feature type="domain" description="Carbohydrate kinase PfkB" evidence="13">
    <location>
        <begin position="8"/>
        <end position="315"/>
    </location>
</feature>
<keyword evidence="12" id="KW-0963">Cytoplasm</keyword>
<dbReference type="AlphaFoldDB" id="A0A108U871"/>
<gene>
    <name evidence="12" type="primary">rbsK</name>
    <name evidence="14" type="ORF">AZ78_1900</name>
</gene>
<evidence type="ECO:0000256" key="4">
    <source>
        <dbReference type="ARBA" id="ARBA00022679"/>
    </source>
</evidence>
<feature type="binding site" evidence="12">
    <location>
        <position position="266"/>
    </location>
    <ligand>
        <name>K(+)</name>
        <dbReference type="ChEBI" id="CHEBI:29103"/>
    </ligand>
</feature>
<accession>A0A108U871</accession>
<keyword evidence="4 12" id="KW-0808">Transferase</keyword>
<comment type="similarity">
    <text evidence="12">Belongs to the carbohydrate kinase PfkB family. Ribokinase subfamily.</text>
</comment>
<keyword evidence="11 12" id="KW-0119">Carbohydrate metabolism</keyword>
<reference evidence="14 15" key="1">
    <citation type="journal article" date="2014" name="Genome Announc.">
        <title>Draft Genome Sequence of Lysobacter capsici AZ78, a Bacterium Antagonistic to Plant-Pathogenic Oomycetes.</title>
        <authorList>
            <person name="Puopolo G."/>
            <person name="Sonego P."/>
            <person name="Engelen K."/>
            <person name="Pertot I."/>
        </authorList>
    </citation>
    <scope>NUCLEOTIDE SEQUENCE [LARGE SCALE GENOMIC DNA]</scope>
    <source>
        <strain evidence="14 15">AZ78</strain>
    </source>
</reference>
<comment type="pathway">
    <text evidence="12">Carbohydrate metabolism; D-ribose degradation; D-ribose 5-phosphate from beta-D-ribopyranose: step 2/2.</text>
</comment>
<dbReference type="InterPro" id="IPR002139">
    <property type="entry name" value="Ribo/fructo_kinase"/>
</dbReference>
<evidence type="ECO:0000313" key="15">
    <source>
        <dbReference type="Proteomes" id="UP000023435"/>
    </source>
</evidence>
<evidence type="ECO:0000256" key="2">
    <source>
        <dbReference type="ARBA" id="ARBA00012035"/>
    </source>
</evidence>
<feature type="binding site" evidence="12">
    <location>
        <position position="142"/>
    </location>
    <ligand>
        <name>substrate</name>
    </ligand>
</feature>
<evidence type="ECO:0000256" key="12">
    <source>
        <dbReference type="HAMAP-Rule" id="MF_01987"/>
    </source>
</evidence>
<feature type="binding site" evidence="12">
    <location>
        <position position="307"/>
    </location>
    <ligand>
        <name>K(+)</name>
        <dbReference type="ChEBI" id="CHEBI:29103"/>
    </ligand>
</feature>
<dbReference type="EC" id="2.7.1.15" evidence="2 12"/>
<dbReference type="GO" id="GO:0004747">
    <property type="term" value="F:ribokinase activity"/>
    <property type="evidence" value="ECO:0007669"/>
    <property type="project" value="UniProtKB-UniRule"/>
</dbReference>
<keyword evidence="8 12" id="KW-0067">ATP-binding</keyword>
<keyword evidence="15" id="KW-1185">Reference proteome</keyword>
<dbReference type="CDD" id="cd01174">
    <property type="entry name" value="ribokinase"/>
    <property type="match status" value="1"/>
</dbReference>
<feature type="binding site" evidence="12">
    <location>
        <begin position="271"/>
        <end position="272"/>
    </location>
    <ligand>
        <name>ATP</name>
        <dbReference type="ChEBI" id="CHEBI:30616"/>
    </ligand>
</feature>
<evidence type="ECO:0000313" key="14">
    <source>
        <dbReference type="EMBL" id="KWS04351.1"/>
    </source>
</evidence>
<keyword evidence="10 12" id="KW-0630">Potassium</keyword>
<dbReference type="GO" id="GO:0005524">
    <property type="term" value="F:ATP binding"/>
    <property type="evidence" value="ECO:0007669"/>
    <property type="project" value="UniProtKB-UniRule"/>
</dbReference>
<dbReference type="PANTHER" id="PTHR10584:SF166">
    <property type="entry name" value="RIBOKINASE"/>
    <property type="match status" value="1"/>
</dbReference>
<comment type="caution">
    <text evidence="14">The sequence shown here is derived from an EMBL/GenBank/DDBJ whole genome shotgun (WGS) entry which is preliminary data.</text>
</comment>
<evidence type="ECO:0000256" key="10">
    <source>
        <dbReference type="ARBA" id="ARBA00022958"/>
    </source>
</evidence>
<feature type="binding site" evidence="12">
    <location>
        <position position="268"/>
    </location>
    <ligand>
        <name>K(+)</name>
        <dbReference type="ChEBI" id="CHEBI:29103"/>
    </ligand>
</feature>
<comment type="subcellular location">
    <subcellularLocation>
        <location evidence="12">Cytoplasm</location>
    </subcellularLocation>
</comment>
<dbReference type="InterPro" id="IPR002173">
    <property type="entry name" value="Carboh/pur_kinase_PfkB_CS"/>
</dbReference>
<evidence type="ECO:0000256" key="6">
    <source>
        <dbReference type="ARBA" id="ARBA00022741"/>
    </source>
</evidence>
<evidence type="ECO:0000256" key="1">
    <source>
        <dbReference type="ARBA" id="ARBA00005380"/>
    </source>
</evidence>
<dbReference type="Proteomes" id="UP000023435">
    <property type="component" value="Unassembled WGS sequence"/>
</dbReference>
<dbReference type="GO" id="GO:0005829">
    <property type="term" value="C:cytosol"/>
    <property type="evidence" value="ECO:0007669"/>
    <property type="project" value="TreeGrafter"/>
</dbReference>
<sequence>MTDLPNGHVVVVGSFNVDHVWALPVLPRPGETLAGTYHTGPGGKGFNQATAAARAGARTAFVCALGDDVGGQWARALASADGIDLRALRSDAPTGTAGIYVDADGRNSIVIGPGANAQLSPAFIDEHRAAIGAANVVLTQLETPVESAAAAFALARAAGALTLLNPAPADAVVSAQLWALSDAITPNETEFCAQLRRQTGTELDPDTLAALDDAQLHAHCRALLPHGSVIVTLGKSGCFVSHADGALRGDAQACYRVAAAAVRAVDTTGAGDAFNGALAASLARAGERPFGEHIAYANRYAGLSTERAGAAAAMPNDADLRARFPS</sequence>
<dbReference type="OrthoDB" id="9775849at2"/>
<feature type="binding site" evidence="12">
    <location>
        <begin position="16"/>
        <end position="18"/>
    </location>
    <ligand>
        <name>substrate</name>
    </ligand>
</feature>
<keyword evidence="5 12" id="KW-0479">Metal-binding</keyword>
<dbReference type="GO" id="GO:0019303">
    <property type="term" value="P:D-ribose catabolic process"/>
    <property type="evidence" value="ECO:0007669"/>
    <property type="project" value="UniProtKB-UniRule"/>
</dbReference>
<dbReference type="HAMAP" id="MF_01987">
    <property type="entry name" value="Ribokinase"/>
    <property type="match status" value="1"/>
</dbReference>
<comment type="cofactor">
    <cofactor evidence="12">
        <name>Mg(2+)</name>
        <dbReference type="ChEBI" id="CHEBI:18420"/>
    </cofactor>
    <text evidence="12">Requires a divalent cation, most likely magnesium in vivo, as an electrophilic catalyst to aid phosphoryl group transfer. It is the chelate of the metal and the nucleotide that is the actual substrate.</text>
</comment>
<dbReference type="Gene3D" id="3.40.1190.20">
    <property type="match status" value="1"/>
</dbReference>
<protein>
    <recommendedName>
        <fullName evidence="3 12">Ribokinase</fullName>
        <shortName evidence="12">RK</shortName>
        <ecNumber evidence="2 12">2.7.1.15</ecNumber>
    </recommendedName>
</protein>
<dbReference type="EMBL" id="JAJA02000001">
    <property type="protein sequence ID" value="KWS04351.1"/>
    <property type="molecule type" value="Genomic_DNA"/>
</dbReference>
<dbReference type="Pfam" id="PF00294">
    <property type="entry name" value="PfkB"/>
    <property type="match status" value="1"/>
</dbReference>
<evidence type="ECO:0000256" key="8">
    <source>
        <dbReference type="ARBA" id="ARBA00022840"/>
    </source>
</evidence>
<comment type="similarity">
    <text evidence="1">Belongs to the carbohydrate kinase pfkB family.</text>
</comment>
<feature type="binding site" evidence="12">
    <location>
        <position position="187"/>
    </location>
    <ligand>
        <name>ATP</name>
        <dbReference type="ChEBI" id="CHEBI:30616"/>
    </ligand>
</feature>
<feature type="binding site" evidence="12">
    <location>
        <position position="304"/>
    </location>
    <ligand>
        <name>K(+)</name>
        <dbReference type="ChEBI" id="CHEBI:29103"/>
    </ligand>
</feature>
<organism evidence="14 15">
    <name type="scientific">Lysobacter capsici AZ78</name>
    <dbReference type="NCBI Taxonomy" id="1444315"/>
    <lineage>
        <taxon>Bacteria</taxon>
        <taxon>Pseudomonadati</taxon>
        <taxon>Pseudomonadota</taxon>
        <taxon>Gammaproteobacteria</taxon>
        <taxon>Lysobacterales</taxon>
        <taxon>Lysobacteraceae</taxon>
        <taxon>Lysobacter</taxon>
    </lineage>
</organism>
<keyword evidence="6 12" id="KW-0547">Nucleotide-binding</keyword>
<feature type="binding site" evidence="12">
    <location>
        <position position="298"/>
    </location>
    <ligand>
        <name>ATP</name>
        <dbReference type="ChEBI" id="CHEBI:30616"/>
    </ligand>
</feature>
<evidence type="ECO:0000256" key="7">
    <source>
        <dbReference type="ARBA" id="ARBA00022777"/>
    </source>
</evidence>
<comment type="activity regulation">
    <text evidence="12">Activated by a monovalent cation that binds near, but not in, the active site. The most likely occupant of the site in vivo is potassium. Ion binding induces a conformational change that may alter substrate affinity.</text>
</comment>
<evidence type="ECO:0000256" key="5">
    <source>
        <dbReference type="ARBA" id="ARBA00022723"/>
    </source>
</evidence>
<evidence type="ECO:0000256" key="11">
    <source>
        <dbReference type="ARBA" id="ARBA00023277"/>
    </source>
</evidence>
<dbReference type="UniPathway" id="UPA00916">
    <property type="reaction ID" value="UER00889"/>
</dbReference>
<keyword evidence="7 12" id="KW-0418">Kinase</keyword>
<evidence type="ECO:0000259" key="13">
    <source>
        <dbReference type="Pfam" id="PF00294"/>
    </source>
</evidence>
<comment type="catalytic activity">
    <reaction evidence="12">
        <text>D-ribose + ATP = D-ribose 5-phosphate + ADP + H(+)</text>
        <dbReference type="Rhea" id="RHEA:13697"/>
        <dbReference type="ChEBI" id="CHEBI:15378"/>
        <dbReference type="ChEBI" id="CHEBI:30616"/>
        <dbReference type="ChEBI" id="CHEBI:47013"/>
        <dbReference type="ChEBI" id="CHEBI:78346"/>
        <dbReference type="ChEBI" id="CHEBI:456216"/>
        <dbReference type="EC" id="2.7.1.15"/>
    </reaction>
</comment>
<comment type="caution">
    <text evidence="12">Lacks conserved residue(s) required for the propagation of feature annotation.</text>
</comment>
<comment type="subunit">
    <text evidence="12">Homodimer.</text>
</comment>
<proteinExistence type="inferred from homology"/>
<name>A0A108U871_9GAMM</name>
<feature type="binding site" evidence="12">
    <location>
        <begin position="43"/>
        <end position="47"/>
    </location>
    <ligand>
        <name>substrate</name>
    </ligand>
</feature>
<comment type="function">
    <text evidence="12">Catalyzes the phosphorylation of ribose at O-5 in a reaction requiring ATP and magnesium. The resulting D-ribose-5-phosphate can then be used either for sythesis of nucleotides, histidine, and tryptophan, or as a component of the pentose phosphate pathway.</text>
</comment>
<keyword evidence="9 12" id="KW-0460">Magnesium</keyword>
<evidence type="ECO:0000256" key="3">
    <source>
        <dbReference type="ARBA" id="ARBA00016943"/>
    </source>
</evidence>
<feature type="binding site" evidence="12">
    <location>
        <position position="272"/>
    </location>
    <ligand>
        <name>substrate</name>
    </ligand>
</feature>
<dbReference type="InterPro" id="IPR011611">
    <property type="entry name" value="PfkB_dom"/>
</dbReference>
<feature type="binding site" evidence="12">
    <location>
        <begin position="232"/>
        <end position="237"/>
    </location>
    <ligand>
        <name>ATP</name>
        <dbReference type="ChEBI" id="CHEBI:30616"/>
    </ligand>
</feature>
<feature type="active site" description="Proton acceptor" evidence="12">
    <location>
        <position position="272"/>
    </location>
</feature>
<dbReference type="PANTHER" id="PTHR10584">
    <property type="entry name" value="SUGAR KINASE"/>
    <property type="match status" value="1"/>
</dbReference>
<dbReference type="InterPro" id="IPR011877">
    <property type="entry name" value="Ribokinase"/>
</dbReference>
<dbReference type="PROSITE" id="PS00584">
    <property type="entry name" value="PFKB_KINASES_2"/>
    <property type="match status" value="1"/>
</dbReference>
<evidence type="ECO:0000256" key="9">
    <source>
        <dbReference type="ARBA" id="ARBA00022842"/>
    </source>
</evidence>
<dbReference type="RefSeq" id="WP_036106951.1">
    <property type="nucleotide sequence ID" value="NZ_JAJA02000001.1"/>
</dbReference>
<dbReference type="InterPro" id="IPR029056">
    <property type="entry name" value="Ribokinase-like"/>
</dbReference>
<dbReference type="PRINTS" id="PR00990">
    <property type="entry name" value="RIBOKINASE"/>
</dbReference>
<dbReference type="GO" id="GO:0046872">
    <property type="term" value="F:metal ion binding"/>
    <property type="evidence" value="ECO:0007669"/>
    <property type="project" value="UniProtKB-KW"/>
</dbReference>
<feature type="binding site" evidence="12">
    <location>
        <position position="309"/>
    </location>
    <ligand>
        <name>K(+)</name>
        <dbReference type="ChEBI" id="CHEBI:29103"/>
    </ligand>
</feature>
<dbReference type="SUPFAM" id="SSF53613">
    <property type="entry name" value="Ribokinase-like"/>
    <property type="match status" value="1"/>
</dbReference>